<evidence type="ECO:0000256" key="5">
    <source>
        <dbReference type="ARBA" id="ARBA00022448"/>
    </source>
</evidence>
<evidence type="ECO:0000259" key="19">
    <source>
        <dbReference type="PROSITE" id="PS51003"/>
    </source>
</evidence>
<evidence type="ECO:0000256" key="2">
    <source>
        <dbReference type="ARBA" id="ARBA00004141"/>
    </source>
</evidence>
<evidence type="ECO:0000256" key="12">
    <source>
        <dbReference type="ARBA" id="ARBA00023004"/>
    </source>
</evidence>
<evidence type="ECO:0000256" key="17">
    <source>
        <dbReference type="SAM" id="Phobius"/>
    </source>
</evidence>
<gene>
    <name evidence="20" type="ORF">TH6_02390</name>
</gene>
<evidence type="ECO:0000256" key="13">
    <source>
        <dbReference type="ARBA" id="ARBA00023136"/>
    </source>
</evidence>
<feature type="domain" description="Cytochrome b/b6 C-terminal region profile" evidence="19">
    <location>
        <begin position="224"/>
        <end position="409"/>
    </location>
</feature>
<keyword evidence="9 15" id="KW-0479">Metal-binding</keyword>
<keyword evidence="12 15" id="KW-0408">Iron</keyword>
<comment type="subcellular location">
    <subcellularLocation>
        <location evidence="2">Membrane</location>
        <topology evidence="2">Multi-pass membrane protein</topology>
    </subcellularLocation>
</comment>
<evidence type="ECO:0000313" key="20">
    <source>
        <dbReference type="EMBL" id="RCK25482.1"/>
    </source>
</evidence>
<evidence type="ECO:0000256" key="6">
    <source>
        <dbReference type="ARBA" id="ARBA00022617"/>
    </source>
</evidence>
<proteinExistence type="inferred from homology"/>
<accession>A0A367VM47</accession>
<dbReference type="PANTHER" id="PTHR19271:SF16">
    <property type="entry name" value="CYTOCHROME B"/>
    <property type="match status" value="1"/>
</dbReference>
<evidence type="ECO:0000256" key="14">
    <source>
        <dbReference type="PIRSR" id="PIRSR038885-1"/>
    </source>
</evidence>
<comment type="function">
    <text evidence="1 16">Component of the ubiquinol-cytochrome c reductase complex (complex III or cytochrome b-c1 complex), which is a respiratory chain that generates an electrochemical potential coupled to ATP synthesis.</text>
</comment>
<dbReference type="InterPro" id="IPR048259">
    <property type="entry name" value="Cytochrome_b_N_euk/bac"/>
</dbReference>
<dbReference type="Pfam" id="PF00032">
    <property type="entry name" value="Cytochrom_B_C"/>
    <property type="match status" value="1"/>
</dbReference>
<evidence type="ECO:0000256" key="11">
    <source>
        <dbReference type="ARBA" id="ARBA00022989"/>
    </source>
</evidence>
<feature type="binding site" description="axial binding residue" evidence="15">
    <location>
        <position position="93"/>
    </location>
    <ligand>
        <name>heme b</name>
        <dbReference type="ChEBI" id="CHEBI:60344"/>
        <label>b562</label>
    </ligand>
    <ligandPart>
        <name>Fe</name>
        <dbReference type="ChEBI" id="CHEBI:18248"/>
    </ligandPart>
</feature>
<evidence type="ECO:0000256" key="10">
    <source>
        <dbReference type="ARBA" id="ARBA00022982"/>
    </source>
</evidence>
<dbReference type="SUPFAM" id="SSF81342">
    <property type="entry name" value="Transmembrane di-heme cytochromes"/>
    <property type="match status" value="1"/>
</dbReference>
<comment type="cofactor">
    <cofactor evidence="15">
        <name>heme</name>
        <dbReference type="ChEBI" id="CHEBI:30413"/>
    </cofactor>
    <text evidence="15">Binds 2 heme groups non-covalently.</text>
</comment>
<dbReference type="PROSITE" id="PS51003">
    <property type="entry name" value="CYTB_CTER"/>
    <property type="match status" value="1"/>
</dbReference>
<dbReference type="EMBL" id="JPWB01000001">
    <property type="protein sequence ID" value="RCK25482.1"/>
    <property type="molecule type" value="Genomic_DNA"/>
</dbReference>
<dbReference type="SUPFAM" id="SSF81648">
    <property type="entry name" value="a domain/subunit of cytochrome bc1 complex (Ubiquinol-cytochrome c reductase)"/>
    <property type="match status" value="1"/>
</dbReference>
<dbReference type="InterPro" id="IPR027387">
    <property type="entry name" value="Cytb/b6-like_sf"/>
</dbReference>
<keyword evidence="10 16" id="KW-0249">Electron transport</keyword>
<feature type="transmembrane region" description="Helical" evidence="17">
    <location>
        <begin position="193"/>
        <end position="212"/>
    </location>
</feature>
<dbReference type="InterPro" id="IPR005798">
    <property type="entry name" value="Cyt_b/b6_C"/>
</dbReference>
<feature type="transmembrane region" description="Helical" evidence="17">
    <location>
        <begin position="378"/>
        <end position="398"/>
    </location>
</feature>
<feature type="transmembrane region" description="Helical" evidence="17">
    <location>
        <begin position="243"/>
        <end position="260"/>
    </location>
</feature>
<organism evidence="20 21">
    <name type="scientific">Thalassospira profundimaris</name>
    <dbReference type="NCBI Taxonomy" id="502049"/>
    <lineage>
        <taxon>Bacteria</taxon>
        <taxon>Pseudomonadati</taxon>
        <taxon>Pseudomonadota</taxon>
        <taxon>Alphaproteobacteria</taxon>
        <taxon>Rhodospirillales</taxon>
        <taxon>Thalassospiraceae</taxon>
        <taxon>Thalassospira</taxon>
    </lineage>
</organism>
<name>A0A367VM47_9PROT</name>
<dbReference type="RefSeq" id="WP_062956440.1">
    <property type="nucleotide sequence ID" value="NZ_JPWB01000001.1"/>
</dbReference>
<dbReference type="AlphaFoldDB" id="A0A367VM47"/>
<keyword evidence="13 17" id="KW-0472">Membrane</keyword>
<evidence type="ECO:0000256" key="7">
    <source>
        <dbReference type="ARBA" id="ARBA00022660"/>
    </source>
</evidence>
<feature type="domain" description="Cytochrome b/b6 N-terminal region profile" evidence="18">
    <location>
        <begin position="10"/>
        <end position="221"/>
    </location>
</feature>
<keyword evidence="7 16" id="KW-0679">Respiratory chain</keyword>
<dbReference type="PANTHER" id="PTHR19271">
    <property type="entry name" value="CYTOCHROME B"/>
    <property type="match status" value="1"/>
</dbReference>
<dbReference type="PIRSF" id="PIRSF038885">
    <property type="entry name" value="COB"/>
    <property type="match status" value="1"/>
</dbReference>
<dbReference type="InterPro" id="IPR036150">
    <property type="entry name" value="Cyt_b/b6_C_sf"/>
</dbReference>
<evidence type="ECO:0000256" key="15">
    <source>
        <dbReference type="PIRSR" id="PIRSR038885-2"/>
    </source>
</evidence>
<evidence type="ECO:0000256" key="3">
    <source>
        <dbReference type="ARBA" id="ARBA00011649"/>
    </source>
</evidence>
<feature type="transmembrane region" description="Helical" evidence="17">
    <location>
        <begin position="87"/>
        <end position="109"/>
    </location>
</feature>
<dbReference type="InterPro" id="IPR048260">
    <property type="entry name" value="Cytochrome_b_C_euk/bac"/>
</dbReference>
<dbReference type="CDD" id="cd00290">
    <property type="entry name" value="cytochrome_b_C"/>
    <property type="match status" value="1"/>
</dbReference>
<keyword evidence="11 17" id="KW-1133">Transmembrane helix</keyword>
<comment type="similarity">
    <text evidence="16">Belongs to the cytochrome b family.</text>
</comment>
<evidence type="ECO:0000313" key="21">
    <source>
        <dbReference type="Proteomes" id="UP000253061"/>
    </source>
</evidence>
<feature type="transmembrane region" description="Helical" evidence="17">
    <location>
        <begin position="152"/>
        <end position="173"/>
    </location>
</feature>
<dbReference type="GO" id="GO:0046872">
    <property type="term" value="F:metal ion binding"/>
    <property type="evidence" value="ECO:0007669"/>
    <property type="project" value="UniProtKB-KW"/>
</dbReference>
<dbReference type="GO" id="GO:0045275">
    <property type="term" value="C:respiratory chain complex III"/>
    <property type="evidence" value="ECO:0007669"/>
    <property type="project" value="InterPro"/>
</dbReference>
<evidence type="ECO:0000256" key="9">
    <source>
        <dbReference type="ARBA" id="ARBA00022723"/>
    </source>
</evidence>
<dbReference type="Gene3D" id="1.20.810.10">
    <property type="entry name" value="Cytochrome Bc1 Complex, Chain C"/>
    <property type="match status" value="1"/>
</dbReference>
<dbReference type="GO" id="GO:0016491">
    <property type="term" value="F:oxidoreductase activity"/>
    <property type="evidence" value="ECO:0007669"/>
    <property type="project" value="InterPro"/>
</dbReference>
<comment type="subunit">
    <text evidence="3 16">The main subunits of complex b-c1 are: cytochrome b, cytochrome c1 and the Rieske protein.</text>
</comment>
<comment type="caution">
    <text evidence="20">The sequence shown here is derived from an EMBL/GenBank/DDBJ whole genome shotgun (WGS) entry which is preliminary data.</text>
</comment>
<dbReference type="FunFam" id="1.20.810.10:FF:000004">
    <property type="entry name" value="Cytochrome b"/>
    <property type="match status" value="1"/>
</dbReference>
<evidence type="ECO:0000256" key="1">
    <source>
        <dbReference type="ARBA" id="ARBA00002444"/>
    </source>
</evidence>
<sequence>MSAPQWNNKVVKWVDDRLPVISMLHHSAYEYPTPKNLSYMWNFGSLAGFVLVTMILSGIFLVMNYTPHTDMAFESVERIMRDVNYGWLIRYIHMNGASMFFIVVFIHIFRGLYYGSYKAPREMLWWIGILILLAMMATAFMGYVLPWGQMSFWGATVITNLFSAFPIIGDPLVTWLWGGFSVDNPTLNRFFSLHYLMPFVILGLVVLHVWALHTVRSNNPTGVEIKTPQDSIPFHPYYTIKDLYGLGVFLIFFSAFVFFAPDYLGHPDNYIPANPLVTPPYIVPEWYFLPFYAILRSIDFTIFGIPAKLLGVLAMFASIVILFVIPWLDTSKVRSSKFRPVYKWFFWLFVIDTFILGYCGAKAPDDYFLGIPGLKVIVMGQLSTLYYFAHFLVVMPLVGKMERTKPLPASISESVLKEGANA</sequence>
<dbReference type="GO" id="GO:0022904">
    <property type="term" value="P:respiratory electron transport chain"/>
    <property type="evidence" value="ECO:0007669"/>
    <property type="project" value="InterPro"/>
</dbReference>
<comment type="cofactor">
    <cofactor evidence="16">
        <name>heme b</name>
        <dbReference type="ChEBI" id="CHEBI:60344"/>
    </cofactor>
    <text evidence="16">Binds 2 heme groups non-covalently.</text>
</comment>
<feature type="binding site" description="axial binding residue" evidence="15">
    <location>
        <position position="208"/>
    </location>
    <ligand>
        <name>heme b</name>
        <dbReference type="ChEBI" id="CHEBI:60344"/>
        <label>b566</label>
    </ligand>
    <ligandPart>
        <name>Fe</name>
        <dbReference type="ChEBI" id="CHEBI:18248"/>
    </ligandPart>
</feature>
<feature type="binding site" description="axial binding residue" evidence="15">
    <location>
        <position position="107"/>
    </location>
    <ligand>
        <name>heme b</name>
        <dbReference type="ChEBI" id="CHEBI:60344"/>
        <label>b566</label>
    </ligand>
    <ligandPart>
        <name>Fe</name>
        <dbReference type="ChEBI" id="CHEBI:18248"/>
    </ligandPart>
</feature>
<dbReference type="InterPro" id="IPR030689">
    <property type="entry name" value="Cytochrome_b"/>
</dbReference>
<feature type="transmembrane region" description="Helical" evidence="17">
    <location>
        <begin position="124"/>
        <end position="145"/>
    </location>
</feature>
<feature type="transmembrane region" description="Helical" evidence="17">
    <location>
        <begin position="309"/>
        <end position="328"/>
    </location>
</feature>
<dbReference type="PROSITE" id="PS51002">
    <property type="entry name" value="CYTB_NTER"/>
    <property type="match status" value="1"/>
</dbReference>
<dbReference type="InterPro" id="IPR016174">
    <property type="entry name" value="Di-haem_cyt_TM"/>
</dbReference>
<evidence type="ECO:0000256" key="8">
    <source>
        <dbReference type="ARBA" id="ARBA00022692"/>
    </source>
</evidence>
<feature type="binding site" description="axial binding residue" evidence="15">
    <location>
        <position position="194"/>
    </location>
    <ligand>
        <name>heme b</name>
        <dbReference type="ChEBI" id="CHEBI:60344"/>
        <label>b562</label>
    </ligand>
    <ligandPart>
        <name>Fe</name>
        <dbReference type="ChEBI" id="CHEBI:18248"/>
    </ligandPart>
</feature>
<dbReference type="GO" id="GO:0008121">
    <property type="term" value="F:quinol-cytochrome-c reductase activity"/>
    <property type="evidence" value="ECO:0007669"/>
    <property type="project" value="InterPro"/>
</dbReference>
<dbReference type="CDD" id="cd00284">
    <property type="entry name" value="Cytochrome_b_N"/>
    <property type="match status" value="1"/>
</dbReference>
<feature type="transmembrane region" description="Helical" evidence="17">
    <location>
        <begin position="39"/>
        <end position="66"/>
    </location>
</feature>
<evidence type="ECO:0000256" key="16">
    <source>
        <dbReference type="RuleBase" id="RU003385"/>
    </source>
</evidence>
<keyword evidence="8 16" id="KW-0812">Transmembrane</keyword>
<feature type="transmembrane region" description="Helical" evidence="17">
    <location>
        <begin position="340"/>
        <end position="358"/>
    </location>
</feature>
<keyword evidence="6 15" id="KW-0349">Heme</keyword>
<protein>
    <recommendedName>
        <fullName evidence="4 16">Cytochrome b</fullName>
    </recommendedName>
</protein>
<dbReference type="InterPro" id="IPR005797">
    <property type="entry name" value="Cyt_b/b6_N"/>
</dbReference>
<feature type="binding site" evidence="14">
    <location>
        <position position="213"/>
    </location>
    <ligand>
        <name>a ubiquinone</name>
        <dbReference type="ChEBI" id="CHEBI:16389"/>
    </ligand>
</feature>
<evidence type="ECO:0000259" key="18">
    <source>
        <dbReference type="PROSITE" id="PS51002"/>
    </source>
</evidence>
<dbReference type="Proteomes" id="UP000253061">
    <property type="component" value="Unassembled WGS sequence"/>
</dbReference>
<reference evidence="20 21" key="1">
    <citation type="submission" date="2014-07" db="EMBL/GenBank/DDBJ databases">
        <title>Draft genome sequence of Thalassospira profundimaris R8-17.</title>
        <authorList>
            <person name="Lai Q."/>
            <person name="Shao Z."/>
        </authorList>
    </citation>
    <scope>NUCLEOTIDE SEQUENCE [LARGE SCALE GENOMIC DNA]</scope>
    <source>
        <strain evidence="20 21">R8-17</strain>
    </source>
</reference>
<evidence type="ECO:0000256" key="4">
    <source>
        <dbReference type="ARBA" id="ARBA00013531"/>
    </source>
</evidence>
<dbReference type="Pfam" id="PF00033">
    <property type="entry name" value="Cytochrome_B"/>
    <property type="match status" value="1"/>
</dbReference>
<keyword evidence="5 16" id="KW-0813">Transport</keyword>